<accession>A0ABT0B892</accession>
<organism evidence="1 2">
    <name type="scientific">Novosphingobium organovorum</name>
    <dbReference type="NCBI Taxonomy" id="2930092"/>
    <lineage>
        <taxon>Bacteria</taxon>
        <taxon>Pseudomonadati</taxon>
        <taxon>Pseudomonadota</taxon>
        <taxon>Alphaproteobacteria</taxon>
        <taxon>Sphingomonadales</taxon>
        <taxon>Sphingomonadaceae</taxon>
        <taxon>Novosphingobium</taxon>
    </lineage>
</organism>
<gene>
    <name evidence="1" type="ORF">MTR62_00565</name>
</gene>
<name>A0ABT0B892_9SPHN</name>
<evidence type="ECO:0000313" key="1">
    <source>
        <dbReference type="EMBL" id="MCJ2181208.1"/>
    </source>
</evidence>
<dbReference type="Proteomes" id="UP001162881">
    <property type="component" value="Unassembled WGS sequence"/>
</dbReference>
<proteinExistence type="predicted"/>
<dbReference type="EMBL" id="JALHLF010000001">
    <property type="protein sequence ID" value="MCJ2181208.1"/>
    <property type="molecule type" value="Genomic_DNA"/>
</dbReference>
<comment type="caution">
    <text evidence="1">The sequence shown here is derived from an EMBL/GenBank/DDBJ whole genome shotgun (WGS) entry which is preliminary data.</text>
</comment>
<evidence type="ECO:0000313" key="2">
    <source>
        <dbReference type="Proteomes" id="UP001162881"/>
    </source>
</evidence>
<keyword evidence="2" id="KW-1185">Reference proteome</keyword>
<dbReference type="RefSeq" id="WP_244016275.1">
    <property type="nucleotide sequence ID" value="NZ_JALHLF010000001.1"/>
</dbReference>
<reference evidence="1" key="1">
    <citation type="submission" date="2022-03" db="EMBL/GenBank/DDBJ databases">
        <title>Identification of a novel bacterium isolated from mangrove sediments.</title>
        <authorList>
            <person name="Pan X."/>
        </authorList>
    </citation>
    <scope>NUCLEOTIDE SEQUENCE</scope>
    <source>
        <strain evidence="1">B1949</strain>
    </source>
</reference>
<sequence>MLRLLKRILVLAALCGALWFAADFYAAWRLHAALRESGLSERVSDCMARRLTRKLSLIELMKLQKLEGDKPTLGAWVRAVRAVGDDRVVMVTASSAALCKAGLAR</sequence>
<protein>
    <submittedName>
        <fullName evidence="1">Uncharacterized protein</fullName>
    </submittedName>
</protein>